<dbReference type="RefSeq" id="WP_069319305.1">
    <property type="nucleotide sequence ID" value="NZ_MDDS01000009.1"/>
</dbReference>
<dbReference type="EMBL" id="MDDS01000009">
    <property type="protein sequence ID" value="ODP38972.1"/>
    <property type="molecule type" value="Genomic_DNA"/>
</dbReference>
<feature type="signal peptide" evidence="1">
    <location>
        <begin position="1"/>
        <end position="22"/>
    </location>
</feature>
<reference evidence="2 3" key="1">
    <citation type="submission" date="2016-08" db="EMBL/GenBank/DDBJ databases">
        <title>Draft genome of the agarase producing Sphingomonas sp. MCT13.</title>
        <authorList>
            <person name="D'Andrea M.M."/>
            <person name="Rossolini G.M."/>
            <person name="Thaller M.C."/>
        </authorList>
    </citation>
    <scope>NUCLEOTIDE SEQUENCE [LARGE SCALE GENOMIC DNA]</scope>
    <source>
        <strain evidence="2 3">MCT13</strain>
    </source>
</reference>
<dbReference type="Pfam" id="PF09694">
    <property type="entry name" value="Gcw_chp"/>
    <property type="match status" value="1"/>
</dbReference>
<evidence type="ECO:0000313" key="3">
    <source>
        <dbReference type="Proteomes" id="UP000094487"/>
    </source>
</evidence>
<organism evidence="2 3">
    <name type="scientific">Sphingomonas turrisvirgatae</name>
    <dbReference type="NCBI Taxonomy" id="1888892"/>
    <lineage>
        <taxon>Bacteria</taxon>
        <taxon>Pseudomonadati</taxon>
        <taxon>Pseudomonadota</taxon>
        <taxon>Alphaproteobacteria</taxon>
        <taxon>Sphingomonadales</taxon>
        <taxon>Sphingomonadaceae</taxon>
        <taxon>Sphingomonas</taxon>
    </lineage>
</organism>
<name>A0A1E3LYR3_9SPHN</name>
<dbReference type="Proteomes" id="UP000094487">
    <property type="component" value="Unassembled WGS sequence"/>
</dbReference>
<sequence length="279" mass="28557">MRIIKLTLGALLLAGTAVPAFAQEAEAPDAITVSGSVGIASDYRFRGVSQTDKEVAIQGGVTVSHESGFYVGFWGSNLAGWGTFLGANLETDIIAGFKAPVGGGAIDVGVTYYMYPGGLDTTDFFEPYVKLSGTTGPLTLTAGVAYAPAQEALGRVYPSGAAAVAGTPSFPGDKEDNLYLSGDAVVAVPNSPISLRGHIGYSDGNSGLGPNGTSIAPTGKYWDWTLGADVTFKGLTLGVSYIDTDISRAESAYLLPNFQKSTGGDIAGSTIVVSLTAAF</sequence>
<dbReference type="STRING" id="1888892.BFL28_12250"/>
<accession>A0A1E3LYR3</accession>
<dbReference type="OrthoDB" id="9793561at2"/>
<proteinExistence type="predicted"/>
<protein>
    <submittedName>
        <fullName evidence="2">Uncharacterized protein</fullName>
    </submittedName>
</protein>
<gene>
    <name evidence="2" type="ORF">BFL28_12250</name>
</gene>
<dbReference type="InterPro" id="IPR010239">
    <property type="entry name" value="CHP02001"/>
</dbReference>
<keyword evidence="1" id="KW-0732">Signal</keyword>
<comment type="caution">
    <text evidence="2">The sequence shown here is derived from an EMBL/GenBank/DDBJ whole genome shotgun (WGS) entry which is preliminary data.</text>
</comment>
<feature type="chain" id="PRO_5009132202" evidence="1">
    <location>
        <begin position="23"/>
        <end position="279"/>
    </location>
</feature>
<dbReference type="SUPFAM" id="SSF56935">
    <property type="entry name" value="Porins"/>
    <property type="match status" value="1"/>
</dbReference>
<evidence type="ECO:0000313" key="2">
    <source>
        <dbReference type="EMBL" id="ODP38972.1"/>
    </source>
</evidence>
<evidence type="ECO:0000256" key="1">
    <source>
        <dbReference type="SAM" id="SignalP"/>
    </source>
</evidence>
<dbReference type="NCBIfam" id="TIGR02001">
    <property type="entry name" value="gcw_chp"/>
    <property type="match status" value="1"/>
</dbReference>
<dbReference type="AlphaFoldDB" id="A0A1E3LYR3"/>
<keyword evidence="3" id="KW-1185">Reference proteome</keyword>